<dbReference type="PANTHER" id="PTHR42812:SF12">
    <property type="entry name" value="BETA-XYLOSIDASE-RELATED"/>
    <property type="match status" value="1"/>
</dbReference>
<keyword evidence="3 6" id="KW-0326">Glycosidase</keyword>
<dbReference type="PROSITE" id="PS51257">
    <property type="entry name" value="PROKAR_LIPOPROTEIN"/>
    <property type="match status" value="1"/>
</dbReference>
<evidence type="ECO:0000256" key="2">
    <source>
        <dbReference type="ARBA" id="ARBA00022801"/>
    </source>
</evidence>
<dbReference type="CDD" id="cd09001">
    <property type="entry name" value="GH43_FsAxh1-like"/>
    <property type="match status" value="1"/>
</dbReference>
<dbReference type="InterPro" id="IPR023296">
    <property type="entry name" value="Glyco_hydro_beta-prop_sf"/>
</dbReference>
<dbReference type="InterPro" id="IPR041542">
    <property type="entry name" value="GH43_C2"/>
</dbReference>
<evidence type="ECO:0000313" key="9">
    <source>
        <dbReference type="Proteomes" id="UP000283850"/>
    </source>
</evidence>
<evidence type="ECO:0000313" key="8">
    <source>
        <dbReference type="EMBL" id="RGV50928.1"/>
    </source>
</evidence>
<evidence type="ECO:0000256" key="1">
    <source>
        <dbReference type="ARBA" id="ARBA00009865"/>
    </source>
</evidence>
<keyword evidence="2 6" id="KW-0378">Hydrolase</keyword>
<comment type="caution">
    <text evidence="8">The sequence shown here is derived from an EMBL/GenBank/DDBJ whole genome shotgun (WGS) entry which is preliminary data.</text>
</comment>
<dbReference type="Gene3D" id="2.115.10.20">
    <property type="entry name" value="Glycosyl hydrolase domain, family 43"/>
    <property type="match status" value="1"/>
</dbReference>
<dbReference type="Proteomes" id="UP000283850">
    <property type="component" value="Unassembled WGS sequence"/>
</dbReference>
<protein>
    <submittedName>
        <fullName evidence="8">Glycosyl hydrolase family 43</fullName>
    </submittedName>
</protein>
<organism evidence="8 9">
    <name type="scientific">Bacteroides intestinalis</name>
    <dbReference type="NCBI Taxonomy" id="329854"/>
    <lineage>
        <taxon>Bacteria</taxon>
        <taxon>Pseudomonadati</taxon>
        <taxon>Bacteroidota</taxon>
        <taxon>Bacteroidia</taxon>
        <taxon>Bacteroidales</taxon>
        <taxon>Bacteroidaceae</taxon>
        <taxon>Bacteroides</taxon>
    </lineage>
</organism>
<feature type="domain" description="Beta-xylosidase C-terminal Concanavalin A-like" evidence="7">
    <location>
        <begin position="390"/>
        <end position="589"/>
    </location>
</feature>
<dbReference type="InterPro" id="IPR006710">
    <property type="entry name" value="Glyco_hydro_43"/>
</dbReference>
<comment type="similarity">
    <text evidence="1 6">Belongs to the glycosyl hydrolase 43 family.</text>
</comment>
<evidence type="ECO:0000256" key="3">
    <source>
        <dbReference type="ARBA" id="ARBA00023295"/>
    </source>
</evidence>
<feature type="active site" description="Proton acceptor" evidence="4">
    <location>
        <position position="62"/>
    </location>
</feature>
<dbReference type="GO" id="GO:0004553">
    <property type="term" value="F:hydrolase activity, hydrolyzing O-glycosyl compounds"/>
    <property type="evidence" value="ECO:0007669"/>
    <property type="project" value="InterPro"/>
</dbReference>
<dbReference type="RefSeq" id="WP_118421966.1">
    <property type="nucleotide sequence ID" value="NZ_QRZF01000013.1"/>
</dbReference>
<evidence type="ECO:0000256" key="4">
    <source>
        <dbReference type="PIRSR" id="PIRSR606710-1"/>
    </source>
</evidence>
<dbReference type="Gene3D" id="2.60.120.200">
    <property type="match status" value="1"/>
</dbReference>
<reference evidence="8 9" key="1">
    <citation type="submission" date="2018-08" db="EMBL/GenBank/DDBJ databases">
        <title>A genome reference for cultivated species of the human gut microbiota.</title>
        <authorList>
            <person name="Zou Y."/>
            <person name="Xue W."/>
            <person name="Luo G."/>
        </authorList>
    </citation>
    <scope>NUCLEOTIDE SEQUENCE [LARGE SCALE GENOMIC DNA]</scope>
    <source>
        <strain evidence="8 9">AF14-32</strain>
    </source>
</reference>
<dbReference type="InterPro" id="IPR013320">
    <property type="entry name" value="ConA-like_dom_sf"/>
</dbReference>
<dbReference type="PANTHER" id="PTHR42812">
    <property type="entry name" value="BETA-XYLOSIDASE"/>
    <property type="match status" value="1"/>
</dbReference>
<dbReference type="Pfam" id="PF04616">
    <property type="entry name" value="Glyco_hydro_43"/>
    <property type="match status" value="1"/>
</dbReference>
<dbReference type="SUPFAM" id="SSF49899">
    <property type="entry name" value="Concanavalin A-like lectins/glucanases"/>
    <property type="match status" value="1"/>
</dbReference>
<feature type="active site" description="Proton donor" evidence="4">
    <location>
        <position position="247"/>
    </location>
</feature>
<dbReference type="AlphaFoldDB" id="A0A412Y1D5"/>
<evidence type="ECO:0000256" key="6">
    <source>
        <dbReference type="RuleBase" id="RU361187"/>
    </source>
</evidence>
<dbReference type="Pfam" id="PF17851">
    <property type="entry name" value="GH43_C2"/>
    <property type="match status" value="1"/>
</dbReference>
<dbReference type="InterPro" id="IPR051795">
    <property type="entry name" value="Glycosyl_Hydrlase_43"/>
</dbReference>
<evidence type="ECO:0000259" key="7">
    <source>
        <dbReference type="Pfam" id="PF17851"/>
    </source>
</evidence>
<dbReference type="SUPFAM" id="SSF75005">
    <property type="entry name" value="Arabinanase/levansucrase/invertase"/>
    <property type="match status" value="1"/>
</dbReference>
<sequence length="599" mass="68026">MKRYYLEHRQIILIVICLMTIIGCKTQERDNILLNEQRQNGYWGDMGDGTYRNPILAADFSDPDPIRVGDEYYMVSSTFETSPGVTVLHSKDLVNWKIIGGVFNDLSEINDAFSYKQMMRYNGGVYAPSIRYHNGLFYVYVNLYTDGMFVATAKDPAGKWDICALRDKNGKPLMLAGWTDPCPVWAEDGKAYLVSSNPGKIWYGYLFEMTPDGTQLLDADVEHMKVRNIVYEYPKGGTLYSPNYSTEGNKIYKRNGYYYIVHIEFLEGGKGAGTYIYRSKNIYGTKKDGTPGKPGDIGEYEMRRIDLHVNPYKQELPGQGGFVDTPDGRWFWIAQFNRYGSDGRTPCLLPVTWIEDWPIIGDSIEDGYGKMNWRLPKPIASSASFLPHGSDDFSSSELKHFWAWNHQPDNERWSLTERPGFLRLYAGATANGTDSLFLAANTIEQRYMSSDTVAVTVKMDISGMSEGQKGGMVHFNGGIDYALCGIQYLKNGKHVIYEKNGQVINSTPLPEGVGTIYIRSVSGFEERDESKQYTTEGQHFLYSLDDKTFIPFGEEFRMKTANFRGDMIGICTYNNKEAKGYIDVDDFSYYVGNKPNTQR</sequence>
<evidence type="ECO:0000256" key="5">
    <source>
        <dbReference type="PIRSR" id="PIRSR606710-2"/>
    </source>
</evidence>
<gene>
    <name evidence="8" type="ORF">DWW10_17110</name>
</gene>
<name>A0A412Y1D5_9BACE</name>
<accession>A0A412Y1D5</accession>
<dbReference type="EMBL" id="QRZF01000013">
    <property type="protein sequence ID" value="RGV50928.1"/>
    <property type="molecule type" value="Genomic_DNA"/>
</dbReference>
<dbReference type="GO" id="GO:0005975">
    <property type="term" value="P:carbohydrate metabolic process"/>
    <property type="evidence" value="ECO:0007669"/>
    <property type="project" value="InterPro"/>
</dbReference>
<feature type="site" description="Important for catalytic activity, responsible for pKa modulation of the active site Glu and correct orientation of both the proton donor and substrate" evidence="5">
    <location>
        <position position="180"/>
    </location>
</feature>
<proteinExistence type="inferred from homology"/>